<reference evidence="1" key="1">
    <citation type="submission" date="2021-05" db="EMBL/GenBank/DDBJ databases">
        <authorList>
            <person name="Alioto T."/>
            <person name="Alioto T."/>
            <person name="Gomez Garrido J."/>
        </authorList>
    </citation>
    <scope>NUCLEOTIDE SEQUENCE</scope>
</reference>
<protein>
    <submittedName>
        <fullName evidence="1">Uncharacterized protein</fullName>
    </submittedName>
</protein>
<organism evidence="1">
    <name type="scientific">Cacopsylla melanoneura</name>
    <dbReference type="NCBI Taxonomy" id="428564"/>
    <lineage>
        <taxon>Eukaryota</taxon>
        <taxon>Metazoa</taxon>
        <taxon>Ecdysozoa</taxon>
        <taxon>Arthropoda</taxon>
        <taxon>Hexapoda</taxon>
        <taxon>Insecta</taxon>
        <taxon>Pterygota</taxon>
        <taxon>Neoptera</taxon>
        <taxon>Paraneoptera</taxon>
        <taxon>Hemiptera</taxon>
        <taxon>Sternorrhyncha</taxon>
        <taxon>Psylloidea</taxon>
        <taxon>Psyllidae</taxon>
        <taxon>Psyllinae</taxon>
        <taxon>Cacopsylla</taxon>
    </lineage>
</organism>
<evidence type="ECO:0000313" key="1">
    <source>
        <dbReference type="EMBL" id="CAG6646618.1"/>
    </source>
</evidence>
<sequence length="101" mass="11721">MTSIRLQLKYVISQSRTYINLPSLDGLQKYFHTILIQLYILEISIATTSPGNTNKMMTMERTWFDGQKLITITLYLTPKIMAHSDQLPGEEITTQTYVLYQ</sequence>
<dbReference type="EMBL" id="HBUF01142763">
    <property type="protein sequence ID" value="CAG6646618.1"/>
    <property type="molecule type" value="Transcribed_RNA"/>
</dbReference>
<dbReference type="AlphaFoldDB" id="A0A8D8W4B6"/>
<accession>A0A8D8W4B6</accession>
<proteinExistence type="predicted"/>
<name>A0A8D8W4B6_9HEMI</name>